<evidence type="ECO:0000256" key="10">
    <source>
        <dbReference type="PROSITE-ProRule" id="PRU01360"/>
    </source>
</evidence>
<dbReference type="Pfam" id="PF00593">
    <property type="entry name" value="TonB_dep_Rec_b-barrel"/>
    <property type="match status" value="1"/>
</dbReference>
<dbReference type="GO" id="GO:0044718">
    <property type="term" value="P:siderophore transmembrane transport"/>
    <property type="evidence" value="ECO:0007669"/>
    <property type="project" value="TreeGrafter"/>
</dbReference>
<evidence type="ECO:0000256" key="3">
    <source>
        <dbReference type="ARBA" id="ARBA00022452"/>
    </source>
</evidence>
<dbReference type="STRING" id="592028.GCWU000321_01161"/>
<evidence type="ECO:0000313" key="14">
    <source>
        <dbReference type="EMBL" id="EEW97174.1"/>
    </source>
</evidence>
<reference evidence="14" key="1">
    <citation type="submission" date="2009-09" db="EMBL/GenBank/DDBJ databases">
        <authorList>
            <person name="Weinstock G."/>
            <person name="Sodergren E."/>
            <person name="Clifton S."/>
            <person name="Fulton L."/>
            <person name="Fulton B."/>
            <person name="Courtney L."/>
            <person name="Fronick C."/>
            <person name="Harrison M."/>
            <person name="Strong C."/>
            <person name="Farmer C."/>
            <person name="Delahaunty K."/>
            <person name="Markovic C."/>
            <person name="Hall O."/>
            <person name="Minx P."/>
            <person name="Tomlinson C."/>
            <person name="Mitreva M."/>
            <person name="Nelson J."/>
            <person name="Hou S."/>
            <person name="Wollam A."/>
            <person name="Pepin K.H."/>
            <person name="Johnson M."/>
            <person name="Bhonagiri V."/>
            <person name="Nash W.E."/>
            <person name="Warren W."/>
            <person name="Chinwalla A."/>
            <person name="Mardis E.R."/>
            <person name="Wilson R.K."/>
        </authorList>
    </citation>
    <scope>NUCLEOTIDE SEQUENCE [LARGE SCALE GENOMIC DNA]</scope>
    <source>
        <strain evidence="14">DSM 15470</strain>
    </source>
</reference>
<dbReference type="Proteomes" id="UP000004736">
    <property type="component" value="Unassembled WGS sequence"/>
</dbReference>
<dbReference type="CDD" id="cd01347">
    <property type="entry name" value="ligand_gated_channel"/>
    <property type="match status" value="1"/>
</dbReference>
<dbReference type="Pfam" id="PF07715">
    <property type="entry name" value="Plug"/>
    <property type="match status" value="1"/>
</dbReference>
<comment type="caution">
    <text evidence="14">The sequence shown here is derived from an EMBL/GenBank/DDBJ whole genome shotgun (WGS) entry which is preliminary data.</text>
</comment>
<keyword evidence="9 10" id="KW-0998">Cell outer membrane</keyword>
<dbReference type="GO" id="GO:0009279">
    <property type="term" value="C:cell outer membrane"/>
    <property type="evidence" value="ECO:0007669"/>
    <property type="project" value="UniProtKB-SubCell"/>
</dbReference>
<keyword evidence="5" id="KW-0732">Signal</keyword>
<comment type="similarity">
    <text evidence="10 11">Belongs to the TonB-dependent receptor family.</text>
</comment>
<keyword evidence="6 11" id="KW-0798">TonB box</keyword>
<evidence type="ECO:0000256" key="4">
    <source>
        <dbReference type="ARBA" id="ARBA00022692"/>
    </source>
</evidence>
<dbReference type="InterPro" id="IPR039426">
    <property type="entry name" value="TonB-dep_rcpt-like"/>
</dbReference>
<dbReference type="EMBL" id="ACIM02000001">
    <property type="protein sequence ID" value="EEW97174.1"/>
    <property type="molecule type" value="Genomic_DNA"/>
</dbReference>
<feature type="domain" description="TonB-dependent receptor plug" evidence="13">
    <location>
        <begin position="74"/>
        <end position="175"/>
    </location>
</feature>
<evidence type="ECO:0000256" key="6">
    <source>
        <dbReference type="ARBA" id="ARBA00023077"/>
    </source>
</evidence>
<comment type="subcellular location">
    <subcellularLocation>
        <location evidence="1 10">Cell outer membrane</location>
        <topology evidence="1 10">Multi-pass membrane protein</topology>
    </subcellularLocation>
</comment>
<dbReference type="PROSITE" id="PS52016">
    <property type="entry name" value="TONB_DEPENDENT_REC_3"/>
    <property type="match status" value="1"/>
</dbReference>
<evidence type="ECO:0000256" key="1">
    <source>
        <dbReference type="ARBA" id="ARBA00004571"/>
    </source>
</evidence>
<dbReference type="PANTHER" id="PTHR30069:SF29">
    <property type="entry name" value="HEMOGLOBIN AND HEMOGLOBIN-HAPTOGLOBIN-BINDING PROTEIN 1-RELATED"/>
    <property type="match status" value="1"/>
</dbReference>
<dbReference type="OrthoDB" id="9763670at2"/>
<feature type="domain" description="TonB-dependent receptor-like beta-barrel" evidence="12">
    <location>
        <begin position="343"/>
        <end position="744"/>
    </location>
</feature>
<dbReference type="GO" id="GO:0015344">
    <property type="term" value="F:siderophore uptake transmembrane transporter activity"/>
    <property type="evidence" value="ECO:0007669"/>
    <property type="project" value="TreeGrafter"/>
</dbReference>
<evidence type="ECO:0000259" key="13">
    <source>
        <dbReference type="Pfam" id="PF07715"/>
    </source>
</evidence>
<dbReference type="PANTHER" id="PTHR30069">
    <property type="entry name" value="TONB-DEPENDENT OUTER MEMBRANE RECEPTOR"/>
    <property type="match status" value="1"/>
</dbReference>
<evidence type="ECO:0000256" key="5">
    <source>
        <dbReference type="ARBA" id="ARBA00022729"/>
    </source>
</evidence>
<dbReference type="eggNOG" id="COG4771">
    <property type="taxonomic scope" value="Bacteria"/>
</dbReference>
<keyword evidence="7 10" id="KW-0472">Membrane</keyword>
<organism evidence="14 15">
    <name type="scientific">Dialister invisus DSM 15470</name>
    <dbReference type="NCBI Taxonomy" id="592028"/>
    <lineage>
        <taxon>Bacteria</taxon>
        <taxon>Bacillati</taxon>
        <taxon>Bacillota</taxon>
        <taxon>Negativicutes</taxon>
        <taxon>Veillonellales</taxon>
        <taxon>Veillonellaceae</taxon>
        <taxon>Dialister</taxon>
    </lineage>
</organism>
<keyword evidence="8 14" id="KW-0675">Receptor</keyword>
<evidence type="ECO:0000256" key="8">
    <source>
        <dbReference type="ARBA" id="ARBA00023170"/>
    </source>
</evidence>
<keyword evidence="4 10" id="KW-0812">Transmembrane</keyword>
<protein>
    <submittedName>
        <fullName evidence="14">TonB-dependent receptor plug domain protein</fullName>
    </submittedName>
</protein>
<sequence length="768" mass="85711">MNLREYGREGNLETSVPSLTGIFYMQGEEYSMKKSGVLGLAVLLALAGGTAHAAGVYELEGVVVTATKIEESTEKVPASISVVTAKEIKDRGYQSVAQALGQEPGVYLSPVANGGISLRGFASSDILVLVDGQPVNSGWNGSVDWTMIPVENIKKIEVLRGAASSLYGGRATGGVISITTNTHEEGVHGNMTLSYGSSSTTKQVYDVSVRKDKWDIGAGYEKRKTDGWRGYYVDSRVSGSTENIPQFDAGNLPIDGRGRVILGGRGEKAWTSESYHAKLTYHFNDDKSLTYSYLHTDHKYSYEHPFTLIKDASGKSIFYGSVVYPNGKGIDFAPGDFLGYVGAKEWGMHNIFYDDNKNRFHVHAGYTDIKKDGYSSAGGDDAWLPMTEEETYAWNGEGVQSFYPSKTKDFDLNKTWELGSHTLIGGLAYRANSFDQTRYNLAHYKDHGSKINAYEKHRGKDESLSAYFQDKWQASEKFAVYAGLRFDRYKKYGGHHEFLTTGYVKDDEEGIYNAWSPKLSLEYLMGNDTTVYASYGHSFTPPILYQVYRSERSPIKIVNGVPTASTRGSLPNPDLDPEQTDTYELGLKKKWKDTTANIAVYKADTKDAIRYFSTGKASTYKGVFYKKGYSQYRNFGKAKKKGFEFSATHQFSDKVSGYLNYAWETESIDGEHNWDIPKHLIHFGAEFTDKRWDILADAQYVSARQEPDAATGVYYSAGKFFIASLSANYSFTKNTTAQFYIYNLFDKVIYDSEAASGRTYTLTLRHSF</sequence>
<evidence type="ECO:0000313" key="15">
    <source>
        <dbReference type="Proteomes" id="UP000004736"/>
    </source>
</evidence>
<dbReference type="AlphaFoldDB" id="C9LNN8"/>
<name>C9LNN8_9FIRM</name>
<keyword evidence="2 10" id="KW-0813">Transport</keyword>
<dbReference type="InterPro" id="IPR037066">
    <property type="entry name" value="Plug_dom_sf"/>
</dbReference>
<dbReference type="InterPro" id="IPR012910">
    <property type="entry name" value="Plug_dom"/>
</dbReference>
<dbReference type="SUPFAM" id="SSF56935">
    <property type="entry name" value="Porins"/>
    <property type="match status" value="1"/>
</dbReference>
<dbReference type="Gene3D" id="2.40.170.20">
    <property type="entry name" value="TonB-dependent receptor, beta-barrel domain"/>
    <property type="match status" value="1"/>
</dbReference>
<proteinExistence type="inferred from homology"/>
<evidence type="ECO:0000256" key="9">
    <source>
        <dbReference type="ARBA" id="ARBA00023237"/>
    </source>
</evidence>
<dbReference type="HOGENOM" id="CLU_008287_18_0_9"/>
<dbReference type="Gene3D" id="2.170.130.10">
    <property type="entry name" value="TonB-dependent receptor, plug domain"/>
    <property type="match status" value="1"/>
</dbReference>
<dbReference type="InterPro" id="IPR036942">
    <property type="entry name" value="Beta-barrel_TonB_sf"/>
</dbReference>
<accession>C9LNN8</accession>
<evidence type="ECO:0000259" key="12">
    <source>
        <dbReference type="Pfam" id="PF00593"/>
    </source>
</evidence>
<dbReference type="InterPro" id="IPR000531">
    <property type="entry name" value="Beta-barrel_TonB"/>
</dbReference>
<evidence type="ECO:0000256" key="7">
    <source>
        <dbReference type="ARBA" id="ARBA00023136"/>
    </source>
</evidence>
<evidence type="ECO:0000256" key="2">
    <source>
        <dbReference type="ARBA" id="ARBA00022448"/>
    </source>
</evidence>
<evidence type="ECO:0000256" key="11">
    <source>
        <dbReference type="RuleBase" id="RU003357"/>
    </source>
</evidence>
<gene>
    <name evidence="14" type="ORF">GCWU000321_01161</name>
</gene>
<keyword evidence="15" id="KW-1185">Reference proteome</keyword>
<keyword evidence="3 10" id="KW-1134">Transmembrane beta strand</keyword>